<evidence type="ECO:0000313" key="2">
    <source>
        <dbReference type="EMBL" id="CAF4406970.1"/>
    </source>
</evidence>
<dbReference type="AlphaFoldDB" id="A0A8S2FZS3"/>
<reference evidence="1" key="1">
    <citation type="submission" date="2021-02" db="EMBL/GenBank/DDBJ databases">
        <authorList>
            <person name="Nowell W R."/>
        </authorList>
    </citation>
    <scope>NUCLEOTIDE SEQUENCE</scope>
</reference>
<name>A0A8S2FZS3_9BILA</name>
<feature type="non-terminal residue" evidence="1">
    <location>
        <position position="1"/>
    </location>
</feature>
<dbReference type="Proteomes" id="UP000682733">
    <property type="component" value="Unassembled WGS sequence"/>
</dbReference>
<evidence type="ECO:0000313" key="1">
    <source>
        <dbReference type="EMBL" id="CAF1599250.1"/>
    </source>
</evidence>
<accession>A0A8S2FZS3</accession>
<dbReference type="EMBL" id="CAJOBA010073911">
    <property type="protein sequence ID" value="CAF4406970.1"/>
    <property type="molecule type" value="Genomic_DNA"/>
</dbReference>
<proteinExistence type="predicted"/>
<dbReference type="Proteomes" id="UP000677228">
    <property type="component" value="Unassembled WGS sequence"/>
</dbReference>
<protein>
    <submittedName>
        <fullName evidence="1">Uncharacterized protein</fullName>
    </submittedName>
</protein>
<evidence type="ECO:0000313" key="3">
    <source>
        <dbReference type="Proteomes" id="UP000677228"/>
    </source>
</evidence>
<sequence>LSNNGILRLDDLLLLEQYRVSSLLTYFDTFTQVHDIQADELRYDLFLKYLSEAKSRLHFDSLCELFRL</sequence>
<organism evidence="1 3">
    <name type="scientific">Didymodactylos carnosus</name>
    <dbReference type="NCBI Taxonomy" id="1234261"/>
    <lineage>
        <taxon>Eukaryota</taxon>
        <taxon>Metazoa</taxon>
        <taxon>Spiralia</taxon>
        <taxon>Gnathifera</taxon>
        <taxon>Rotifera</taxon>
        <taxon>Eurotatoria</taxon>
        <taxon>Bdelloidea</taxon>
        <taxon>Philodinida</taxon>
        <taxon>Philodinidae</taxon>
        <taxon>Didymodactylos</taxon>
    </lineage>
</organism>
<dbReference type="EMBL" id="CAJNOK010050212">
    <property type="protein sequence ID" value="CAF1599250.1"/>
    <property type="molecule type" value="Genomic_DNA"/>
</dbReference>
<comment type="caution">
    <text evidence="1">The sequence shown here is derived from an EMBL/GenBank/DDBJ whole genome shotgun (WGS) entry which is preliminary data.</text>
</comment>
<gene>
    <name evidence="1" type="ORF">OVA965_LOCUS42001</name>
    <name evidence="2" type="ORF">TMI583_LOCUS43783</name>
</gene>